<name>A0A8H4Q0W5_9HYPO</name>
<gene>
    <name evidence="3" type="ORF">GQ602_007217</name>
</gene>
<feature type="region of interest" description="Disordered" evidence="2">
    <location>
        <begin position="375"/>
        <end position="430"/>
    </location>
</feature>
<accession>A0A8H4Q0W5</accession>
<feature type="region of interest" description="Disordered" evidence="2">
    <location>
        <begin position="141"/>
        <end position="189"/>
    </location>
</feature>
<dbReference type="AlphaFoldDB" id="A0A8H4Q0W5"/>
<comment type="caution">
    <text evidence="3">The sequence shown here is derived from an EMBL/GenBank/DDBJ whole genome shotgun (WGS) entry which is preliminary data.</text>
</comment>
<evidence type="ECO:0000313" key="3">
    <source>
        <dbReference type="EMBL" id="KAF4581080.1"/>
    </source>
</evidence>
<reference evidence="3 4" key="1">
    <citation type="journal article" date="2020" name="G3 (Bethesda)">
        <title>Genetic Underpinnings of Host Manipulation by Ophiocordyceps as Revealed by Comparative Transcriptomics.</title>
        <authorList>
            <person name="Will I."/>
            <person name="Das B."/>
            <person name="Trinh T."/>
            <person name="Brachmann A."/>
            <person name="Ohm R.A."/>
            <person name="de Bekker C."/>
        </authorList>
    </citation>
    <scope>NUCLEOTIDE SEQUENCE [LARGE SCALE GENOMIC DNA]</scope>
    <source>
        <strain evidence="3 4">EC05</strain>
    </source>
</reference>
<evidence type="ECO:0000256" key="2">
    <source>
        <dbReference type="SAM" id="MobiDB-lite"/>
    </source>
</evidence>
<protein>
    <submittedName>
        <fullName evidence="3">Large tegument protein UL36</fullName>
    </submittedName>
</protein>
<dbReference type="PANTHER" id="PTHR42023">
    <property type="entry name" value="BHLH DOMAIN-CONTAINING PROTEIN"/>
    <property type="match status" value="1"/>
</dbReference>
<keyword evidence="4" id="KW-1185">Reference proteome</keyword>
<sequence>MPAQFPDDARLLLRTGQKQPRLARIRGLHRPERLEDDLAPDPISNALGISTGPCRYEVRRGKVVPRLQVNVPPPLRHLEPSPACEQVAMPQYELASGNMISGEQVSPPSSPRLGYTELGLMAGNVSPIDSESVAFHQPQHQREASHLTAHLPSVQGPRRRPLNTLNHSDETKQARRRHEAPRNHAHPARVPPAALNQRVRLMNHQLDSADVRPPWKGMSGRSALLPPIEDDDLYVAPLNIRRKTPAHEAGPTKGSTSSETLQDGDRMAPSITQPPMPTRGPANDCSSEPQSHEPYEAYPSPPDSEVCTPSPSSSWFEASPLVAVPWPSDRIVIKKKPVDVALVDNKSSSTAKHFRDVTVSRDVWSQPASRFSVTTCATSIPPTPRQPSPVPATPLVKDGFPSPPPEQGHNSPTSSVEAGNSPCSTVNSAKPSYTQPRVLAMKDHHPVTDRGTWAFPRTATKPLPPAPPELSQSKSRISQLNVQMQSLAHRRINLSRSIQKMTELMPSDSLFAGQEVLRKREKEKRKVQALRDELALVQREEYDVGLKLHRAYKRQERDGDFQESVLWVRRVTG</sequence>
<feature type="region of interest" description="Disordered" evidence="2">
    <location>
        <begin position="242"/>
        <end position="314"/>
    </location>
</feature>
<dbReference type="EMBL" id="JAACLJ010000009">
    <property type="protein sequence ID" value="KAF4581080.1"/>
    <property type="molecule type" value="Genomic_DNA"/>
</dbReference>
<feature type="compositionally biased region" description="Pro residues" evidence="2">
    <location>
        <begin position="381"/>
        <end position="392"/>
    </location>
</feature>
<feature type="coiled-coil region" evidence="1">
    <location>
        <begin position="513"/>
        <end position="540"/>
    </location>
</feature>
<feature type="compositionally biased region" description="Polar residues" evidence="2">
    <location>
        <begin position="408"/>
        <end position="430"/>
    </location>
</feature>
<organism evidence="3 4">
    <name type="scientific">Ophiocordyceps camponoti-floridani</name>
    <dbReference type="NCBI Taxonomy" id="2030778"/>
    <lineage>
        <taxon>Eukaryota</taxon>
        <taxon>Fungi</taxon>
        <taxon>Dikarya</taxon>
        <taxon>Ascomycota</taxon>
        <taxon>Pezizomycotina</taxon>
        <taxon>Sordariomycetes</taxon>
        <taxon>Hypocreomycetidae</taxon>
        <taxon>Hypocreales</taxon>
        <taxon>Ophiocordycipitaceae</taxon>
        <taxon>Ophiocordyceps</taxon>
    </lineage>
</organism>
<dbReference type="Proteomes" id="UP000562929">
    <property type="component" value="Unassembled WGS sequence"/>
</dbReference>
<keyword evidence="1" id="KW-0175">Coiled coil</keyword>
<feature type="compositionally biased region" description="Basic residues" evidence="2">
    <location>
        <begin position="174"/>
        <end position="187"/>
    </location>
</feature>
<evidence type="ECO:0000256" key="1">
    <source>
        <dbReference type="SAM" id="Coils"/>
    </source>
</evidence>
<dbReference type="OrthoDB" id="4507572at2759"/>
<dbReference type="PANTHER" id="PTHR42023:SF1">
    <property type="entry name" value="BHLH DOMAIN-CONTAINING PROTEIN"/>
    <property type="match status" value="1"/>
</dbReference>
<proteinExistence type="predicted"/>
<evidence type="ECO:0000313" key="4">
    <source>
        <dbReference type="Proteomes" id="UP000562929"/>
    </source>
</evidence>